<dbReference type="SUPFAM" id="SSF158472">
    <property type="entry name" value="HAMP domain-like"/>
    <property type="match status" value="1"/>
</dbReference>
<evidence type="ECO:0000313" key="11">
    <source>
        <dbReference type="Proteomes" id="UP001526426"/>
    </source>
</evidence>
<dbReference type="InterPro" id="IPR036457">
    <property type="entry name" value="PPM-type-like_dom_sf"/>
</dbReference>
<feature type="transmembrane region" description="Helical" evidence="8">
    <location>
        <begin position="15"/>
        <end position="35"/>
    </location>
</feature>
<dbReference type="Gene3D" id="6.10.340.10">
    <property type="match status" value="1"/>
</dbReference>
<evidence type="ECO:0000259" key="9">
    <source>
        <dbReference type="PROSITE" id="PS50885"/>
    </source>
</evidence>
<keyword evidence="3 8" id="KW-0812">Transmembrane</keyword>
<evidence type="ECO:0000256" key="6">
    <source>
        <dbReference type="ARBA" id="ARBA00023136"/>
    </source>
</evidence>
<name>A0ABT3L6P8_9CYAN</name>
<feature type="domain" description="HAMP" evidence="9">
    <location>
        <begin position="365"/>
        <end position="417"/>
    </location>
</feature>
<evidence type="ECO:0000256" key="2">
    <source>
        <dbReference type="ARBA" id="ARBA00022475"/>
    </source>
</evidence>
<organism evidence="10 11">
    <name type="scientific">Spirulina subsalsa FACHB-351</name>
    <dbReference type="NCBI Taxonomy" id="234711"/>
    <lineage>
        <taxon>Bacteria</taxon>
        <taxon>Bacillati</taxon>
        <taxon>Cyanobacteriota</taxon>
        <taxon>Cyanophyceae</taxon>
        <taxon>Spirulinales</taxon>
        <taxon>Spirulinaceae</taxon>
        <taxon>Spirulina</taxon>
    </lineage>
</organism>
<dbReference type="SUPFAM" id="SSF81606">
    <property type="entry name" value="PP2C-like"/>
    <property type="match status" value="1"/>
</dbReference>
<evidence type="ECO:0000256" key="5">
    <source>
        <dbReference type="ARBA" id="ARBA00022989"/>
    </source>
</evidence>
<dbReference type="InterPro" id="IPR001932">
    <property type="entry name" value="PPM-type_phosphatase-like_dom"/>
</dbReference>
<dbReference type="InterPro" id="IPR033479">
    <property type="entry name" value="dCache_1"/>
</dbReference>
<dbReference type="Pfam" id="PF00672">
    <property type="entry name" value="HAMP"/>
    <property type="match status" value="1"/>
</dbReference>
<keyword evidence="11" id="KW-1185">Reference proteome</keyword>
<reference evidence="10 11" key="1">
    <citation type="submission" date="2021-08" db="EMBL/GenBank/DDBJ databases">
        <title>Draft genome sequence of Spirulina subsalsa with high tolerance to salinity and hype-accumulation of phycocyanin.</title>
        <authorList>
            <person name="Pei H."/>
            <person name="Jiang L."/>
        </authorList>
    </citation>
    <scope>NUCLEOTIDE SEQUENCE [LARGE SCALE GENOMIC DNA]</scope>
    <source>
        <strain evidence="10 11">FACHB-351</strain>
    </source>
</reference>
<dbReference type="RefSeq" id="WP_265265019.1">
    <property type="nucleotide sequence ID" value="NZ_JAIHOM010000060.1"/>
</dbReference>
<keyword evidence="6 8" id="KW-0472">Membrane</keyword>
<dbReference type="SMART" id="SM00304">
    <property type="entry name" value="HAMP"/>
    <property type="match status" value="1"/>
</dbReference>
<dbReference type="CDD" id="cd12913">
    <property type="entry name" value="PDC1_MCP_like"/>
    <property type="match status" value="1"/>
</dbReference>
<dbReference type="Pfam" id="PF07228">
    <property type="entry name" value="SpoIIE"/>
    <property type="match status" value="1"/>
</dbReference>
<dbReference type="Gene3D" id="3.30.450.20">
    <property type="entry name" value="PAS domain"/>
    <property type="match status" value="1"/>
</dbReference>
<dbReference type="InterPro" id="IPR052016">
    <property type="entry name" value="Bact_Sigma-Reg"/>
</dbReference>
<evidence type="ECO:0000256" key="8">
    <source>
        <dbReference type="SAM" id="Phobius"/>
    </source>
</evidence>
<dbReference type="CDD" id="cd06225">
    <property type="entry name" value="HAMP"/>
    <property type="match status" value="1"/>
</dbReference>
<proteinExistence type="predicted"/>
<dbReference type="Proteomes" id="UP001526426">
    <property type="component" value="Unassembled WGS sequence"/>
</dbReference>
<sequence>MTFLNRTTFRLRTTLIVPFVLQIVTTVGLVGYLSFRNGQKAVTELATELSTQASDRVSDQLSSYLAIPRQVNEMNLQAIDLGILNPEDIEITTRFFWRQMKVFDNLSYINFGNEAGLFIGVGREDDGSLYTEQMTEANEFIFRRYGLDEKGNPGELLATEEYPFQEDEWYQSVVLAEGPLWSSIYTWEDRPEIISIAASYPVYNDDQELIGVVGVDFILSQISDFLGELKVSPSSRIFIIERDGMIVGSSSPEAAYKEVEGEVQRLSILESPDVLMGDTARKLRDRLGDFADIQTPQHFLLQLSQEPAFVSVTPWQDKLGLDWLVVVVIPEADFMEDIHASNRNTILLCILTFFLALLVGFLTTRRISQPIEEITAASAQMAAGKLKQSIRPRRILELAILAKAFNTMAAQLETAFNTLEKKVEERTADLVEANAEISLLNEKLKRENLRMVAELDLLQQMQRMILPRPEELEIKGLDIAGFMEPADEVGGDYYDVLETDGVVTVSMGDVTGHGLESGILMLMTQTAVRTLKEIQEQDHVRFLDILNRTLYKNLQRMQSDKNLTLVLLNYSQRTVSISGQHEETLVIRQGGEIERIDTTELGLPLGLDDDIADFIEHTIVELEPGDSIVLYTDGITEAKDINKKQYGLDQLCAIISQHWQASAHEIKEAVIEDVRRHIGKQQIFDDITLLVLKQEA</sequence>
<evidence type="ECO:0000313" key="10">
    <source>
        <dbReference type="EMBL" id="MCW6037183.1"/>
    </source>
</evidence>
<dbReference type="PROSITE" id="PS50885">
    <property type="entry name" value="HAMP"/>
    <property type="match status" value="1"/>
</dbReference>
<protein>
    <submittedName>
        <fullName evidence="10">SpoIIE family protein phosphatase</fullName>
    </submittedName>
</protein>
<dbReference type="EMBL" id="JAIHOM010000060">
    <property type="protein sequence ID" value="MCW6037183.1"/>
    <property type="molecule type" value="Genomic_DNA"/>
</dbReference>
<dbReference type="Gene3D" id="3.60.40.10">
    <property type="entry name" value="PPM-type phosphatase domain"/>
    <property type="match status" value="1"/>
</dbReference>
<evidence type="ECO:0000256" key="7">
    <source>
        <dbReference type="SAM" id="Coils"/>
    </source>
</evidence>
<evidence type="ECO:0000256" key="3">
    <source>
        <dbReference type="ARBA" id="ARBA00022692"/>
    </source>
</evidence>
<feature type="coiled-coil region" evidence="7">
    <location>
        <begin position="409"/>
        <end position="461"/>
    </location>
</feature>
<comment type="subcellular location">
    <subcellularLocation>
        <location evidence="1">Cell membrane</location>
        <topology evidence="1">Multi-pass membrane protein</topology>
    </subcellularLocation>
</comment>
<keyword evidence="2" id="KW-1003">Cell membrane</keyword>
<gene>
    <name evidence="10" type="ORF">K4A83_13015</name>
</gene>
<dbReference type="Pfam" id="PF02743">
    <property type="entry name" value="dCache_1"/>
    <property type="match status" value="1"/>
</dbReference>
<dbReference type="PANTHER" id="PTHR43156:SF2">
    <property type="entry name" value="STAGE II SPORULATION PROTEIN E"/>
    <property type="match status" value="1"/>
</dbReference>
<accession>A0ABT3L6P8</accession>
<evidence type="ECO:0000256" key="4">
    <source>
        <dbReference type="ARBA" id="ARBA00022801"/>
    </source>
</evidence>
<dbReference type="SMART" id="SM00331">
    <property type="entry name" value="PP2C_SIG"/>
    <property type="match status" value="1"/>
</dbReference>
<evidence type="ECO:0000256" key="1">
    <source>
        <dbReference type="ARBA" id="ARBA00004651"/>
    </source>
</evidence>
<keyword evidence="7" id="KW-0175">Coiled coil</keyword>
<dbReference type="PANTHER" id="PTHR43156">
    <property type="entry name" value="STAGE II SPORULATION PROTEIN E-RELATED"/>
    <property type="match status" value="1"/>
</dbReference>
<comment type="caution">
    <text evidence="10">The sequence shown here is derived from an EMBL/GenBank/DDBJ whole genome shotgun (WGS) entry which is preliminary data.</text>
</comment>
<keyword evidence="4" id="KW-0378">Hydrolase</keyword>
<dbReference type="InterPro" id="IPR003660">
    <property type="entry name" value="HAMP_dom"/>
</dbReference>
<keyword evidence="5 8" id="KW-1133">Transmembrane helix</keyword>